<feature type="signal peptide" evidence="2">
    <location>
        <begin position="1"/>
        <end position="20"/>
    </location>
</feature>
<sequence length="203" mass="20800">MFKQAVAAAALLAALTSAQAAAPLELILDAPGAQAVGFEVVPSLEGADYSFGTLVGNAGAHVTYTYLGASTPAWNFFAASDRVLTNLANAGAPGSDIGSSIAETVTETSVLDFGFGQAGPLGEVEAVNGQIGAPFAIFGNGTDPIQTRYGSFRYVLGFDDGADSVDYNDLVIGVSAVPEPGTVTLMLAGFAACLFILRRQRKR</sequence>
<keyword evidence="2" id="KW-0732">Signal</keyword>
<evidence type="ECO:0000259" key="3">
    <source>
        <dbReference type="Pfam" id="PF07589"/>
    </source>
</evidence>
<evidence type="ECO:0000256" key="2">
    <source>
        <dbReference type="SAM" id="SignalP"/>
    </source>
</evidence>
<feature type="transmembrane region" description="Helical" evidence="1">
    <location>
        <begin position="180"/>
        <end position="197"/>
    </location>
</feature>
<evidence type="ECO:0000256" key="1">
    <source>
        <dbReference type="SAM" id="Phobius"/>
    </source>
</evidence>
<dbReference type="OrthoDB" id="5506812at2"/>
<name>A0A0G3BFM0_9BURK</name>
<organism evidence="4 5">
    <name type="scientific">Caldimonas brevitalea</name>
    <dbReference type="NCBI Taxonomy" id="413882"/>
    <lineage>
        <taxon>Bacteria</taxon>
        <taxon>Pseudomonadati</taxon>
        <taxon>Pseudomonadota</taxon>
        <taxon>Betaproteobacteria</taxon>
        <taxon>Burkholderiales</taxon>
        <taxon>Sphaerotilaceae</taxon>
        <taxon>Caldimonas</taxon>
    </lineage>
</organism>
<feature type="chain" id="PRO_5002551611" description="Ice-binding protein C-terminal domain-containing protein" evidence="2">
    <location>
        <begin position="21"/>
        <end position="203"/>
    </location>
</feature>
<dbReference type="KEGG" id="pbh:AAW51_1426"/>
<keyword evidence="1" id="KW-0472">Membrane</keyword>
<keyword evidence="5" id="KW-1185">Reference proteome</keyword>
<reference evidence="4 5" key="1">
    <citation type="submission" date="2015-05" db="EMBL/GenBank/DDBJ databases">
        <authorList>
            <person name="Tang B."/>
            <person name="Yu Y."/>
        </authorList>
    </citation>
    <scope>NUCLEOTIDE SEQUENCE [LARGE SCALE GENOMIC DNA]</scope>
    <source>
        <strain evidence="4 5">DSM 7029</strain>
    </source>
</reference>
<keyword evidence="1" id="KW-1133">Transmembrane helix</keyword>
<protein>
    <recommendedName>
        <fullName evidence="3">Ice-binding protein C-terminal domain-containing protein</fullName>
    </recommendedName>
</protein>
<dbReference type="Proteomes" id="UP000035352">
    <property type="component" value="Chromosome"/>
</dbReference>
<gene>
    <name evidence="4" type="ORF">AAW51_1426</name>
</gene>
<evidence type="ECO:0000313" key="5">
    <source>
        <dbReference type="Proteomes" id="UP000035352"/>
    </source>
</evidence>
<dbReference type="Pfam" id="PF07589">
    <property type="entry name" value="PEP-CTERM"/>
    <property type="match status" value="1"/>
</dbReference>
<dbReference type="RefSeq" id="WP_047194048.1">
    <property type="nucleotide sequence ID" value="NZ_CP011371.1"/>
</dbReference>
<feature type="domain" description="Ice-binding protein C-terminal" evidence="3">
    <location>
        <begin position="176"/>
        <end position="199"/>
    </location>
</feature>
<keyword evidence="1" id="KW-0812">Transmembrane</keyword>
<dbReference type="AlphaFoldDB" id="A0A0G3BFM0"/>
<accession>A0A0G3BFM0</accession>
<dbReference type="NCBIfam" id="TIGR02595">
    <property type="entry name" value="PEP_CTERM"/>
    <property type="match status" value="1"/>
</dbReference>
<evidence type="ECO:0000313" key="4">
    <source>
        <dbReference type="EMBL" id="AKJ28117.1"/>
    </source>
</evidence>
<dbReference type="InterPro" id="IPR013424">
    <property type="entry name" value="Ice-binding_C"/>
</dbReference>
<dbReference type="EMBL" id="CP011371">
    <property type="protein sequence ID" value="AKJ28117.1"/>
    <property type="molecule type" value="Genomic_DNA"/>
</dbReference>
<proteinExistence type="predicted"/>